<dbReference type="RefSeq" id="WP_368497016.1">
    <property type="nucleotide sequence ID" value="NZ_CP162511.1"/>
</dbReference>
<dbReference type="InterPro" id="IPR050861">
    <property type="entry name" value="Dihydroxyacetone_Kinase"/>
</dbReference>
<evidence type="ECO:0000313" key="4">
    <source>
        <dbReference type="EMBL" id="XDI04612.1"/>
    </source>
</evidence>
<dbReference type="FunFam" id="1.25.40.340:FF:000002">
    <property type="entry name" value="Dihydroxyacetone kinase, L subunit"/>
    <property type="match status" value="1"/>
</dbReference>
<evidence type="ECO:0000256" key="1">
    <source>
        <dbReference type="ARBA" id="ARBA00022679"/>
    </source>
</evidence>
<dbReference type="GO" id="GO:0004371">
    <property type="term" value="F:glycerone kinase activity"/>
    <property type="evidence" value="ECO:0007669"/>
    <property type="project" value="InterPro"/>
</dbReference>
<feature type="domain" description="DhaL" evidence="3">
    <location>
        <begin position="13"/>
        <end position="211"/>
    </location>
</feature>
<reference evidence="4" key="1">
    <citation type="submission" date="2024-05" db="EMBL/GenBank/DDBJ databases">
        <title>Herbiconiux sp. A18JL235.</title>
        <authorList>
            <person name="Zhang G."/>
        </authorList>
    </citation>
    <scope>NUCLEOTIDE SEQUENCE</scope>
    <source>
        <strain evidence="4">A18JL235</strain>
    </source>
</reference>
<dbReference type="PROSITE" id="PS51480">
    <property type="entry name" value="DHAL"/>
    <property type="match status" value="1"/>
</dbReference>
<dbReference type="EMBL" id="CP162511">
    <property type="protein sequence ID" value="XDI04612.1"/>
    <property type="molecule type" value="Genomic_DNA"/>
</dbReference>
<keyword evidence="2" id="KW-0418">Kinase</keyword>
<protein>
    <submittedName>
        <fullName evidence="4">DAK2 domain-containing protein</fullName>
    </submittedName>
</protein>
<dbReference type="SUPFAM" id="SSF101473">
    <property type="entry name" value="DhaL-like"/>
    <property type="match status" value="1"/>
</dbReference>
<dbReference type="SMART" id="SM01120">
    <property type="entry name" value="Dak2"/>
    <property type="match status" value="1"/>
</dbReference>
<proteinExistence type="predicted"/>
<dbReference type="Pfam" id="PF02734">
    <property type="entry name" value="Dak2"/>
    <property type="match status" value="1"/>
</dbReference>
<dbReference type="GO" id="GO:0019563">
    <property type="term" value="P:glycerol catabolic process"/>
    <property type="evidence" value="ECO:0007669"/>
    <property type="project" value="TreeGrafter"/>
</dbReference>
<dbReference type="GO" id="GO:0005829">
    <property type="term" value="C:cytosol"/>
    <property type="evidence" value="ECO:0007669"/>
    <property type="project" value="TreeGrafter"/>
</dbReference>
<organism evidence="4">
    <name type="scientific">Herbiconiux sp. A18JL235</name>
    <dbReference type="NCBI Taxonomy" id="3152363"/>
    <lineage>
        <taxon>Bacteria</taxon>
        <taxon>Bacillati</taxon>
        <taxon>Actinomycetota</taxon>
        <taxon>Actinomycetes</taxon>
        <taxon>Micrococcales</taxon>
        <taxon>Microbacteriaceae</taxon>
        <taxon>Herbiconiux</taxon>
    </lineage>
</organism>
<dbReference type="Gene3D" id="1.25.40.340">
    <property type="match status" value="1"/>
</dbReference>
<sequence length="229" mass="22997">MSTDLNTDLVTGHLAFDWITRFATDFATAQERLTELDRLAGDGDFGTNIASALRRATDKLPDREIASFATVFGATSRGFLATGGTSGPLFGMWLRDISRSGSPAGASATELAAGVATGLATIQKLGGAKVGDNTMIDALSPATDALGETAGQGGSLAAALGAAAVAARAGAESTADLVASRGRASYVGELARGVLDPGAVTIALFFESGAAAVGAFEGRPLEWLDAVVG</sequence>
<dbReference type="InterPro" id="IPR004007">
    <property type="entry name" value="DhaL_dom"/>
</dbReference>
<gene>
    <name evidence="4" type="ORF">ABFY20_14900</name>
</gene>
<evidence type="ECO:0000259" key="3">
    <source>
        <dbReference type="PROSITE" id="PS51480"/>
    </source>
</evidence>
<name>A0AB39BDJ0_9MICO</name>
<accession>A0AB39BDJ0</accession>
<keyword evidence="1" id="KW-0808">Transferase</keyword>
<dbReference type="PANTHER" id="PTHR28629:SF4">
    <property type="entry name" value="TRIOKINASE_FMN CYCLASE"/>
    <property type="match status" value="1"/>
</dbReference>
<dbReference type="PANTHER" id="PTHR28629">
    <property type="entry name" value="TRIOKINASE/FMN CYCLASE"/>
    <property type="match status" value="1"/>
</dbReference>
<dbReference type="AlphaFoldDB" id="A0AB39BDJ0"/>
<dbReference type="InterPro" id="IPR036117">
    <property type="entry name" value="DhaL_dom_sf"/>
</dbReference>
<evidence type="ECO:0000256" key="2">
    <source>
        <dbReference type="ARBA" id="ARBA00022777"/>
    </source>
</evidence>